<keyword evidence="5" id="KW-1185">Reference proteome</keyword>
<evidence type="ECO:0000259" key="3">
    <source>
        <dbReference type="Pfam" id="PF26060"/>
    </source>
</evidence>
<evidence type="ECO:0000313" key="4">
    <source>
        <dbReference type="EMBL" id="KAJ8408714.1"/>
    </source>
</evidence>
<keyword evidence="2" id="KW-0732">Signal</keyword>
<dbReference type="Pfam" id="PF26060">
    <property type="entry name" value="TGFBR3_N"/>
    <property type="match status" value="1"/>
</dbReference>
<gene>
    <name evidence="4" type="ORF">AAFF_G00253490</name>
</gene>
<sequence length="271" mass="30091">MESAAIALLLLLLLNVATSGSQKTCEPQDVQDSHKWISVAPGVSPGCWTHYTREGGEVHVLNLEFNPKINSELNFLSLNLTAAKPGHVIVNSNAIMPFAVTLQENNDVKVWIKKDFLSKNQPKYKTVTLTELPSDREELLAWATTEFGGVTSFTTIQDPMLIVFTGQQAEEVGSSDCTLDSEFSPKVYMLKVSPTLPLVQKSCSTHLPQSKKEFHIVNIPDEAETRRISVHIESEKEINLLLRGLKVQRGRYPDPSTSGLCRTTRSSWVAK</sequence>
<keyword evidence="1" id="KW-0325">Glycoprotein</keyword>
<accession>A0AAD7STT9</accession>
<evidence type="ECO:0000256" key="1">
    <source>
        <dbReference type="ARBA" id="ARBA00023180"/>
    </source>
</evidence>
<evidence type="ECO:0000313" key="5">
    <source>
        <dbReference type="Proteomes" id="UP001221898"/>
    </source>
</evidence>
<name>A0AAD7STT9_9TELE</name>
<feature type="chain" id="PRO_5042236125" description="TGFBR3/Endoglin-like N-terminal domain-containing protein" evidence="2">
    <location>
        <begin position="22"/>
        <end position="271"/>
    </location>
</feature>
<dbReference type="Proteomes" id="UP001221898">
    <property type="component" value="Unassembled WGS sequence"/>
</dbReference>
<dbReference type="InterPro" id="IPR058899">
    <property type="entry name" value="TGFBR3/Endoglin-like_N"/>
</dbReference>
<dbReference type="AlphaFoldDB" id="A0AAD7STT9"/>
<protein>
    <recommendedName>
        <fullName evidence="3">TGFBR3/Endoglin-like N-terminal domain-containing protein</fullName>
    </recommendedName>
</protein>
<feature type="domain" description="TGFBR3/Endoglin-like N-terminal" evidence="3">
    <location>
        <begin position="43"/>
        <end position="190"/>
    </location>
</feature>
<proteinExistence type="predicted"/>
<feature type="signal peptide" evidence="2">
    <location>
        <begin position="1"/>
        <end position="21"/>
    </location>
</feature>
<organism evidence="4 5">
    <name type="scientific">Aldrovandia affinis</name>
    <dbReference type="NCBI Taxonomy" id="143900"/>
    <lineage>
        <taxon>Eukaryota</taxon>
        <taxon>Metazoa</taxon>
        <taxon>Chordata</taxon>
        <taxon>Craniata</taxon>
        <taxon>Vertebrata</taxon>
        <taxon>Euteleostomi</taxon>
        <taxon>Actinopterygii</taxon>
        <taxon>Neopterygii</taxon>
        <taxon>Teleostei</taxon>
        <taxon>Notacanthiformes</taxon>
        <taxon>Halosauridae</taxon>
        <taxon>Aldrovandia</taxon>
    </lineage>
</organism>
<evidence type="ECO:0000256" key="2">
    <source>
        <dbReference type="SAM" id="SignalP"/>
    </source>
</evidence>
<comment type="caution">
    <text evidence="4">The sequence shown here is derived from an EMBL/GenBank/DDBJ whole genome shotgun (WGS) entry which is preliminary data.</text>
</comment>
<reference evidence="4" key="1">
    <citation type="journal article" date="2023" name="Science">
        <title>Genome structures resolve the early diversification of teleost fishes.</title>
        <authorList>
            <person name="Parey E."/>
            <person name="Louis A."/>
            <person name="Montfort J."/>
            <person name="Bouchez O."/>
            <person name="Roques C."/>
            <person name="Iampietro C."/>
            <person name="Lluch J."/>
            <person name="Castinel A."/>
            <person name="Donnadieu C."/>
            <person name="Desvignes T."/>
            <person name="Floi Bucao C."/>
            <person name="Jouanno E."/>
            <person name="Wen M."/>
            <person name="Mejri S."/>
            <person name="Dirks R."/>
            <person name="Jansen H."/>
            <person name="Henkel C."/>
            <person name="Chen W.J."/>
            <person name="Zahm M."/>
            <person name="Cabau C."/>
            <person name="Klopp C."/>
            <person name="Thompson A.W."/>
            <person name="Robinson-Rechavi M."/>
            <person name="Braasch I."/>
            <person name="Lecointre G."/>
            <person name="Bobe J."/>
            <person name="Postlethwait J.H."/>
            <person name="Berthelot C."/>
            <person name="Roest Crollius H."/>
            <person name="Guiguen Y."/>
        </authorList>
    </citation>
    <scope>NUCLEOTIDE SEQUENCE</scope>
    <source>
        <strain evidence="4">NC1722</strain>
    </source>
</reference>
<dbReference type="EMBL" id="JAINUG010000034">
    <property type="protein sequence ID" value="KAJ8408714.1"/>
    <property type="molecule type" value="Genomic_DNA"/>
</dbReference>